<feature type="transmembrane region" description="Helical" evidence="8">
    <location>
        <begin position="279"/>
        <end position="297"/>
    </location>
</feature>
<dbReference type="Pfam" id="PF01594">
    <property type="entry name" value="AI-2E_transport"/>
    <property type="match status" value="1"/>
</dbReference>
<evidence type="ECO:0000256" key="5">
    <source>
        <dbReference type="ARBA" id="ARBA00022692"/>
    </source>
</evidence>
<feature type="transmembrane region" description="Helical" evidence="8">
    <location>
        <begin position="34"/>
        <end position="51"/>
    </location>
</feature>
<feature type="transmembrane region" description="Helical" evidence="8">
    <location>
        <begin position="303"/>
        <end position="321"/>
    </location>
</feature>
<evidence type="ECO:0000256" key="7">
    <source>
        <dbReference type="ARBA" id="ARBA00023136"/>
    </source>
</evidence>
<evidence type="ECO:0000256" key="2">
    <source>
        <dbReference type="ARBA" id="ARBA00009773"/>
    </source>
</evidence>
<proteinExistence type="inferred from homology"/>
<comment type="subcellular location">
    <subcellularLocation>
        <location evidence="1">Cell membrane</location>
        <topology evidence="1">Multi-pass membrane protein</topology>
    </subcellularLocation>
</comment>
<keyword evidence="3" id="KW-0813">Transport</keyword>
<gene>
    <name evidence="9" type="ORF">CO059_01075</name>
</gene>
<feature type="transmembrane region" description="Helical" evidence="8">
    <location>
        <begin position="63"/>
        <end position="82"/>
    </location>
</feature>
<organism evidence="9 10">
    <name type="scientific">candidate division WWE3 bacterium CG_4_9_14_0_2_um_filter_48_10</name>
    <dbReference type="NCBI Taxonomy" id="1975078"/>
    <lineage>
        <taxon>Bacteria</taxon>
        <taxon>Katanobacteria</taxon>
    </lineage>
</organism>
<accession>A0A2M8EJU8</accession>
<feature type="transmembrane region" description="Helical" evidence="8">
    <location>
        <begin position="9"/>
        <end position="28"/>
    </location>
</feature>
<feature type="transmembrane region" description="Helical" evidence="8">
    <location>
        <begin position="198"/>
        <end position="215"/>
    </location>
</feature>
<keyword evidence="6 8" id="KW-1133">Transmembrane helix</keyword>
<keyword evidence="5 8" id="KW-0812">Transmembrane</keyword>
<evidence type="ECO:0008006" key="11">
    <source>
        <dbReference type="Google" id="ProtNLM"/>
    </source>
</evidence>
<evidence type="ECO:0000256" key="4">
    <source>
        <dbReference type="ARBA" id="ARBA00022475"/>
    </source>
</evidence>
<dbReference type="EMBL" id="PFSK01000014">
    <property type="protein sequence ID" value="PJC22957.1"/>
    <property type="molecule type" value="Genomic_DNA"/>
</dbReference>
<keyword evidence="4" id="KW-1003">Cell membrane</keyword>
<evidence type="ECO:0000313" key="9">
    <source>
        <dbReference type="EMBL" id="PJC22957.1"/>
    </source>
</evidence>
<dbReference type="AlphaFoldDB" id="A0A2M8EJU8"/>
<feature type="transmembrane region" description="Helical" evidence="8">
    <location>
        <begin position="132"/>
        <end position="158"/>
    </location>
</feature>
<evidence type="ECO:0000256" key="6">
    <source>
        <dbReference type="ARBA" id="ARBA00022989"/>
    </source>
</evidence>
<evidence type="ECO:0000256" key="3">
    <source>
        <dbReference type="ARBA" id="ARBA00022448"/>
    </source>
</evidence>
<evidence type="ECO:0000256" key="1">
    <source>
        <dbReference type="ARBA" id="ARBA00004651"/>
    </source>
</evidence>
<keyword evidence="7 8" id="KW-0472">Membrane</keyword>
<dbReference type="GO" id="GO:0005886">
    <property type="term" value="C:plasma membrane"/>
    <property type="evidence" value="ECO:0007669"/>
    <property type="project" value="UniProtKB-SubCell"/>
</dbReference>
<evidence type="ECO:0000313" key="10">
    <source>
        <dbReference type="Proteomes" id="UP000228781"/>
    </source>
</evidence>
<dbReference type="PANTHER" id="PTHR21716:SF53">
    <property type="entry name" value="PERMEASE PERM-RELATED"/>
    <property type="match status" value="1"/>
</dbReference>
<evidence type="ECO:0000256" key="8">
    <source>
        <dbReference type="SAM" id="Phobius"/>
    </source>
</evidence>
<name>A0A2M8EJU8_UNCKA</name>
<dbReference type="GO" id="GO:0055085">
    <property type="term" value="P:transmembrane transport"/>
    <property type="evidence" value="ECO:0007669"/>
    <property type="project" value="TreeGrafter"/>
</dbReference>
<dbReference type="Proteomes" id="UP000228781">
    <property type="component" value="Unassembled WGS sequence"/>
</dbReference>
<dbReference type="InterPro" id="IPR002549">
    <property type="entry name" value="AI-2E-like"/>
</dbReference>
<reference evidence="10" key="1">
    <citation type="submission" date="2017-09" db="EMBL/GenBank/DDBJ databases">
        <title>Depth-based differentiation of microbial function through sediment-hosted aquifers and enrichment of novel symbionts in the deep terrestrial subsurface.</title>
        <authorList>
            <person name="Probst A.J."/>
            <person name="Ladd B."/>
            <person name="Jarett J.K."/>
            <person name="Geller-Mcgrath D.E."/>
            <person name="Sieber C.M.K."/>
            <person name="Emerson J.B."/>
            <person name="Anantharaman K."/>
            <person name="Thomas B.C."/>
            <person name="Malmstrom R."/>
            <person name="Stieglmeier M."/>
            <person name="Klingl A."/>
            <person name="Woyke T."/>
            <person name="Ryan C.M."/>
            <person name="Banfield J.F."/>
        </authorList>
    </citation>
    <scope>NUCLEOTIDE SEQUENCE [LARGE SCALE GENOMIC DNA]</scope>
</reference>
<sequence>MNIEQRYEISLKTILTTLGILALFWILIQIKALFITLFVALILCLALDPLVVRLKGWRIPRPLGVILTFLAIVALFGGVIAYGFTPMINQTGKFLLGLPTLLDPFLARLPTPLTDQLKSQLFSQLTMFSSDLLNSTVALASNSLFIITILVFGFYLLLDWENVKTWFIGFFNRPAQKRVVAIIEQMEHRLGGWVRGELALMTIVGVLIFFGLTVLKVEYALPLALIAAVLEIVPMIGPILSMIPAAIVGFSASLWLGIAVLVLYAVVQQVENNFIVPNVMGKAVGFSPLATLIILFIGTELYGVGGLILAIPTTLFLTIVIKDIRTGEEE</sequence>
<protein>
    <recommendedName>
        <fullName evidence="11">AI-2E family transporter</fullName>
    </recommendedName>
</protein>
<comment type="caution">
    <text evidence="9">The sequence shown here is derived from an EMBL/GenBank/DDBJ whole genome shotgun (WGS) entry which is preliminary data.</text>
</comment>
<comment type="similarity">
    <text evidence="2">Belongs to the autoinducer-2 exporter (AI-2E) (TC 2.A.86) family.</text>
</comment>
<dbReference type="PANTHER" id="PTHR21716">
    <property type="entry name" value="TRANSMEMBRANE PROTEIN"/>
    <property type="match status" value="1"/>
</dbReference>
<feature type="transmembrane region" description="Helical" evidence="8">
    <location>
        <begin position="246"/>
        <end position="267"/>
    </location>
</feature>